<dbReference type="RefSeq" id="WP_345483733.1">
    <property type="nucleotide sequence ID" value="NZ_BAAAWU010000001.1"/>
</dbReference>
<evidence type="ECO:0000313" key="4">
    <source>
        <dbReference type="Proteomes" id="UP001589716"/>
    </source>
</evidence>
<dbReference type="InterPro" id="IPR036513">
    <property type="entry name" value="STAS_dom_sf"/>
</dbReference>
<comment type="caution">
    <text evidence="3">The sequence shown here is derived from an EMBL/GenBank/DDBJ whole genome shotgun (WGS) entry which is preliminary data.</text>
</comment>
<organism evidence="3 4">
    <name type="scientific">Streptomyces roseoviridis</name>
    <dbReference type="NCBI Taxonomy" id="67361"/>
    <lineage>
        <taxon>Bacteria</taxon>
        <taxon>Bacillati</taxon>
        <taxon>Actinomycetota</taxon>
        <taxon>Actinomycetes</taxon>
        <taxon>Kitasatosporales</taxon>
        <taxon>Streptomycetaceae</taxon>
        <taxon>Streptomyces</taxon>
    </lineage>
</organism>
<feature type="region of interest" description="Disordered" evidence="1">
    <location>
        <begin position="1"/>
        <end position="27"/>
    </location>
</feature>
<dbReference type="SUPFAM" id="SSF52091">
    <property type="entry name" value="SpoIIaa-like"/>
    <property type="match status" value="1"/>
</dbReference>
<protein>
    <submittedName>
        <fullName evidence="3">STAS domain-containing protein</fullName>
    </submittedName>
</protein>
<evidence type="ECO:0000259" key="2">
    <source>
        <dbReference type="PROSITE" id="PS50801"/>
    </source>
</evidence>
<feature type="region of interest" description="Disordered" evidence="1">
    <location>
        <begin position="121"/>
        <end position="140"/>
    </location>
</feature>
<dbReference type="EMBL" id="JBHMCT010000020">
    <property type="protein sequence ID" value="MFB9558245.1"/>
    <property type="molecule type" value="Genomic_DNA"/>
</dbReference>
<keyword evidence="4" id="KW-1185">Reference proteome</keyword>
<accession>A0ABV5QXK3</accession>
<evidence type="ECO:0000256" key="1">
    <source>
        <dbReference type="SAM" id="MobiDB-lite"/>
    </source>
</evidence>
<dbReference type="InterPro" id="IPR002645">
    <property type="entry name" value="STAS_dom"/>
</dbReference>
<dbReference type="Pfam" id="PF13466">
    <property type="entry name" value="STAS_2"/>
    <property type="match status" value="1"/>
</dbReference>
<dbReference type="PROSITE" id="PS50801">
    <property type="entry name" value="STAS"/>
    <property type="match status" value="1"/>
</dbReference>
<evidence type="ECO:0000313" key="3">
    <source>
        <dbReference type="EMBL" id="MFB9558245.1"/>
    </source>
</evidence>
<sequence length="140" mass="14558">MSTSSTPPPILPAAPAPLTARSPHDPGADTAPGVIVVDACTTLGTTLVVQVSGEIDRFSSAPLGALLVSAAAEGYTGLVLDTFRVTFCDSGLLRVLGWWPRSGRRLRLVNPSRAVTRLLEAASSKPQRRGHPPVPARSPG</sequence>
<dbReference type="InterPro" id="IPR058548">
    <property type="entry name" value="MlaB-like_STAS"/>
</dbReference>
<proteinExistence type="predicted"/>
<reference evidence="3 4" key="1">
    <citation type="submission" date="2024-09" db="EMBL/GenBank/DDBJ databases">
        <authorList>
            <person name="Sun Q."/>
            <person name="Mori K."/>
        </authorList>
    </citation>
    <scope>NUCLEOTIDE SEQUENCE [LARGE SCALE GENOMIC DNA]</scope>
    <source>
        <strain evidence="3 4">JCM 4414</strain>
    </source>
</reference>
<feature type="compositionally biased region" description="Pro residues" evidence="1">
    <location>
        <begin position="1"/>
        <end position="15"/>
    </location>
</feature>
<dbReference type="Gene3D" id="3.30.750.24">
    <property type="entry name" value="STAS domain"/>
    <property type="match status" value="1"/>
</dbReference>
<gene>
    <name evidence="3" type="ORF">ACFFTP_29175</name>
</gene>
<dbReference type="Proteomes" id="UP001589716">
    <property type="component" value="Unassembled WGS sequence"/>
</dbReference>
<feature type="domain" description="STAS" evidence="2">
    <location>
        <begin position="47"/>
        <end position="120"/>
    </location>
</feature>
<dbReference type="CDD" id="cd07043">
    <property type="entry name" value="STAS_anti-anti-sigma_factors"/>
    <property type="match status" value="1"/>
</dbReference>
<name>A0ABV5QXK3_9ACTN</name>